<evidence type="ECO:0000313" key="2">
    <source>
        <dbReference type="Proteomes" id="UP001497623"/>
    </source>
</evidence>
<dbReference type="PANTHER" id="PTHR21013:SF10">
    <property type="entry name" value="ATP SYNTHASE MITOCHONDRIAL F1 COMPLEX ASSEMBLY FACTOR 2"/>
    <property type="match status" value="1"/>
</dbReference>
<dbReference type="Pfam" id="PF07542">
    <property type="entry name" value="ATP12"/>
    <property type="match status" value="1"/>
</dbReference>
<sequence>MNTFSFLKKKLFDPPGQVYSKNIEIFRPPPALRHYDRVAVSKAGNTYDINRIFKYTATRPCCHLAVAFCFATVMLLCDRNVTKMCVAIRHRCLYLTGLTYTVIDNPNRDTKFDIVSKALDYMDTDTLLYRDDSTEEFTKIQEQNWDPVLDWFNERFDIEIKSAVGVCGIEIPVEAREAVRRYLLSHNIWTCQGFLFAVEALKSIILPIAAAERKISIQTAVNLSYLETDYQRGHWGNVEWAHDLEKMDHQARFSAAMLYVQLNSSQTIVNVKHKLTG</sequence>
<keyword evidence="2" id="KW-1185">Reference proteome</keyword>
<dbReference type="GO" id="GO:0005739">
    <property type="term" value="C:mitochondrion"/>
    <property type="evidence" value="ECO:0007669"/>
    <property type="project" value="TreeGrafter"/>
</dbReference>
<gene>
    <name evidence="1" type="ORF">MNOR_LOCUS35511</name>
</gene>
<evidence type="ECO:0008006" key="3">
    <source>
        <dbReference type="Google" id="ProtNLM"/>
    </source>
</evidence>
<organism evidence="1 2">
    <name type="scientific">Meganyctiphanes norvegica</name>
    <name type="common">Northern krill</name>
    <name type="synonym">Thysanopoda norvegica</name>
    <dbReference type="NCBI Taxonomy" id="48144"/>
    <lineage>
        <taxon>Eukaryota</taxon>
        <taxon>Metazoa</taxon>
        <taxon>Ecdysozoa</taxon>
        <taxon>Arthropoda</taxon>
        <taxon>Crustacea</taxon>
        <taxon>Multicrustacea</taxon>
        <taxon>Malacostraca</taxon>
        <taxon>Eumalacostraca</taxon>
        <taxon>Eucarida</taxon>
        <taxon>Euphausiacea</taxon>
        <taxon>Euphausiidae</taxon>
        <taxon>Meganyctiphanes</taxon>
    </lineage>
</organism>
<dbReference type="SUPFAM" id="SSF160909">
    <property type="entry name" value="ATP12-like"/>
    <property type="match status" value="1"/>
</dbReference>
<proteinExistence type="predicted"/>
<dbReference type="AlphaFoldDB" id="A0AAV2SBG4"/>
<protein>
    <recommendedName>
        <fullName evidence="3">ATP synthase mitochondrial F1 complex assembly factor 2</fullName>
    </recommendedName>
</protein>
<dbReference type="GO" id="GO:0033615">
    <property type="term" value="P:mitochondrial proton-transporting ATP synthase complex assembly"/>
    <property type="evidence" value="ECO:0007669"/>
    <property type="project" value="TreeGrafter"/>
</dbReference>
<name>A0AAV2SBG4_MEGNR</name>
<evidence type="ECO:0000313" key="1">
    <source>
        <dbReference type="EMBL" id="CAL4182145.1"/>
    </source>
</evidence>
<dbReference type="InterPro" id="IPR023335">
    <property type="entry name" value="ATP12_ortho_dom_sf"/>
</dbReference>
<dbReference type="EMBL" id="CAXKWB010059578">
    <property type="protein sequence ID" value="CAL4182145.1"/>
    <property type="molecule type" value="Genomic_DNA"/>
</dbReference>
<accession>A0AAV2SBG4</accession>
<dbReference type="InterPro" id="IPR011419">
    <property type="entry name" value="ATP12_ATP_synth-F1-assembly"/>
</dbReference>
<reference evidence="1 2" key="1">
    <citation type="submission" date="2024-05" db="EMBL/GenBank/DDBJ databases">
        <authorList>
            <person name="Wallberg A."/>
        </authorList>
    </citation>
    <scope>NUCLEOTIDE SEQUENCE [LARGE SCALE GENOMIC DNA]</scope>
</reference>
<dbReference type="Proteomes" id="UP001497623">
    <property type="component" value="Unassembled WGS sequence"/>
</dbReference>
<comment type="caution">
    <text evidence="1">The sequence shown here is derived from an EMBL/GenBank/DDBJ whole genome shotgun (WGS) entry which is preliminary data.</text>
</comment>
<dbReference type="Gene3D" id="1.10.3580.10">
    <property type="entry name" value="ATP12 ATPase"/>
    <property type="match status" value="1"/>
</dbReference>
<dbReference type="PANTHER" id="PTHR21013">
    <property type="entry name" value="ATP SYNTHASE MITOCHONDRIAL F1 COMPLEX ASSEMBLY FACTOR 2/ATP12 PROTEIN, MITOCHONDRIAL PRECURSOR"/>
    <property type="match status" value="1"/>
</dbReference>